<sequence>MSTKQKATKQTTTTINNNSNNNNNNYNNNNNNNNNRNTADCNGDSNSNSSLSFYVFMRSATSPYEVARRYFGTGTISTPHKAAPRKPRVKFCRQISQMGVCIHIVKSRLGSEAMRCYI</sequence>
<evidence type="ECO:0000256" key="1">
    <source>
        <dbReference type="SAM" id="MobiDB-lite"/>
    </source>
</evidence>
<keyword evidence="3" id="KW-1185">Reference proteome</keyword>
<proteinExistence type="predicted"/>
<feature type="compositionally biased region" description="Low complexity" evidence="1">
    <location>
        <begin position="1"/>
        <end position="37"/>
    </location>
</feature>
<dbReference type="EMBL" id="BMAT01003163">
    <property type="protein sequence ID" value="GFS21235.1"/>
    <property type="molecule type" value="Genomic_DNA"/>
</dbReference>
<organism evidence="2 3">
    <name type="scientific">Elysia marginata</name>
    <dbReference type="NCBI Taxonomy" id="1093978"/>
    <lineage>
        <taxon>Eukaryota</taxon>
        <taxon>Metazoa</taxon>
        <taxon>Spiralia</taxon>
        <taxon>Lophotrochozoa</taxon>
        <taxon>Mollusca</taxon>
        <taxon>Gastropoda</taxon>
        <taxon>Heterobranchia</taxon>
        <taxon>Euthyneura</taxon>
        <taxon>Panpulmonata</taxon>
        <taxon>Sacoglossa</taxon>
        <taxon>Placobranchoidea</taxon>
        <taxon>Plakobranchidae</taxon>
        <taxon>Elysia</taxon>
    </lineage>
</organism>
<feature type="region of interest" description="Disordered" evidence="1">
    <location>
        <begin position="1"/>
        <end position="44"/>
    </location>
</feature>
<accession>A0AAV4JG41</accession>
<reference evidence="2 3" key="1">
    <citation type="journal article" date="2021" name="Elife">
        <title>Chloroplast acquisition without the gene transfer in kleptoplastic sea slugs, Plakobranchus ocellatus.</title>
        <authorList>
            <person name="Maeda T."/>
            <person name="Takahashi S."/>
            <person name="Yoshida T."/>
            <person name="Shimamura S."/>
            <person name="Takaki Y."/>
            <person name="Nagai Y."/>
            <person name="Toyoda A."/>
            <person name="Suzuki Y."/>
            <person name="Arimoto A."/>
            <person name="Ishii H."/>
            <person name="Satoh N."/>
            <person name="Nishiyama T."/>
            <person name="Hasebe M."/>
            <person name="Maruyama T."/>
            <person name="Minagawa J."/>
            <person name="Obokata J."/>
            <person name="Shigenobu S."/>
        </authorList>
    </citation>
    <scope>NUCLEOTIDE SEQUENCE [LARGE SCALE GENOMIC DNA]</scope>
</reference>
<gene>
    <name evidence="2" type="ORF">ElyMa_001589700</name>
</gene>
<dbReference type="AlphaFoldDB" id="A0AAV4JG41"/>
<evidence type="ECO:0000313" key="2">
    <source>
        <dbReference type="EMBL" id="GFS21235.1"/>
    </source>
</evidence>
<protein>
    <recommendedName>
        <fullName evidence="4">DUF4817 domain-containing protein</fullName>
    </recommendedName>
</protein>
<comment type="caution">
    <text evidence="2">The sequence shown here is derived from an EMBL/GenBank/DDBJ whole genome shotgun (WGS) entry which is preliminary data.</text>
</comment>
<dbReference type="Proteomes" id="UP000762676">
    <property type="component" value="Unassembled WGS sequence"/>
</dbReference>
<evidence type="ECO:0008006" key="4">
    <source>
        <dbReference type="Google" id="ProtNLM"/>
    </source>
</evidence>
<evidence type="ECO:0000313" key="3">
    <source>
        <dbReference type="Proteomes" id="UP000762676"/>
    </source>
</evidence>
<name>A0AAV4JG41_9GAST</name>